<proteinExistence type="inferred from homology"/>
<evidence type="ECO:0000256" key="2">
    <source>
        <dbReference type="ARBA" id="ARBA00023015"/>
    </source>
</evidence>
<gene>
    <name evidence="5" type="ORF">HNQ39_001189</name>
</gene>
<dbReference type="GO" id="GO:0003677">
    <property type="term" value="F:DNA binding"/>
    <property type="evidence" value="ECO:0007669"/>
    <property type="project" value="UniProtKB-KW"/>
</dbReference>
<comment type="caution">
    <text evidence="5">The sequence shown here is derived from an EMBL/GenBank/DDBJ whole genome shotgun (WGS) entry which is preliminary data.</text>
</comment>
<accession>A0A7W9W6C3</accession>
<organism evidence="5 6">
    <name type="scientific">Armatimonas rosea</name>
    <dbReference type="NCBI Taxonomy" id="685828"/>
    <lineage>
        <taxon>Bacteria</taxon>
        <taxon>Bacillati</taxon>
        <taxon>Armatimonadota</taxon>
        <taxon>Armatimonadia</taxon>
        <taxon>Armatimonadales</taxon>
        <taxon>Armatimonadaceae</taxon>
        <taxon>Armatimonas</taxon>
    </lineage>
</organism>
<keyword evidence="6" id="KW-1185">Reference proteome</keyword>
<evidence type="ECO:0000313" key="6">
    <source>
        <dbReference type="Proteomes" id="UP000520814"/>
    </source>
</evidence>
<evidence type="ECO:0000256" key="4">
    <source>
        <dbReference type="ARBA" id="ARBA00023163"/>
    </source>
</evidence>
<dbReference type="SUPFAM" id="SSF46785">
    <property type="entry name" value="Winged helix' DNA-binding domain"/>
    <property type="match status" value="1"/>
</dbReference>
<dbReference type="InterPro" id="IPR036388">
    <property type="entry name" value="WH-like_DNA-bd_sf"/>
</dbReference>
<dbReference type="EMBL" id="JACHGW010000001">
    <property type="protein sequence ID" value="MBB6049427.1"/>
    <property type="molecule type" value="Genomic_DNA"/>
</dbReference>
<comment type="similarity">
    <text evidence="1">Belongs to the BlaI transcriptional regulatory family.</text>
</comment>
<dbReference type="AlphaFoldDB" id="A0A7W9W6C3"/>
<dbReference type="RefSeq" id="WP_184193033.1">
    <property type="nucleotide sequence ID" value="NZ_JACHGW010000001.1"/>
</dbReference>
<evidence type="ECO:0000313" key="5">
    <source>
        <dbReference type="EMBL" id="MBB6049427.1"/>
    </source>
</evidence>
<evidence type="ECO:0000256" key="1">
    <source>
        <dbReference type="ARBA" id="ARBA00011046"/>
    </source>
</evidence>
<protein>
    <submittedName>
        <fullName evidence="5">Putative transcriptional regulator</fullName>
    </submittedName>
</protein>
<dbReference type="InterPro" id="IPR005650">
    <property type="entry name" value="BlaI_family"/>
</dbReference>
<dbReference type="InterPro" id="IPR036390">
    <property type="entry name" value="WH_DNA-bd_sf"/>
</dbReference>
<reference evidence="5 6" key="1">
    <citation type="submission" date="2020-08" db="EMBL/GenBank/DDBJ databases">
        <title>Genomic Encyclopedia of Type Strains, Phase IV (KMG-IV): sequencing the most valuable type-strain genomes for metagenomic binning, comparative biology and taxonomic classification.</title>
        <authorList>
            <person name="Goeker M."/>
        </authorList>
    </citation>
    <scope>NUCLEOTIDE SEQUENCE [LARGE SCALE GENOMIC DNA]</scope>
    <source>
        <strain evidence="5 6">DSM 23562</strain>
    </source>
</reference>
<sequence>MHFTEKLSRRERQILEALYRRGGASVGDVLAELPDPPSYSAVRAFLRILEEKGHVTHTQDGAKYIYHPVNARPPVAREALTKLMETFFGGRPEQVVVALLTDEERKLTDDELERLSVLIAEARQKGT</sequence>
<evidence type="ECO:0000256" key="3">
    <source>
        <dbReference type="ARBA" id="ARBA00023125"/>
    </source>
</evidence>
<dbReference type="Pfam" id="PF03965">
    <property type="entry name" value="Penicillinase_R"/>
    <property type="match status" value="1"/>
</dbReference>
<keyword evidence="4" id="KW-0804">Transcription</keyword>
<keyword evidence="3" id="KW-0238">DNA-binding</keyword>
<dbReference type="GO" id="GO:0045892">
    <property type="term" value="P:negative regulation of DNA-templated transcription"/>
    <property type="evidence" value="ECO:0007669"/>
    <property type="project" value="InterPro"/>
</dbReference>
<name>A0A7W9W6C3_ARMRO</name>
<keyword evidence="2" id="KW-0805">Transcription regulation</keyword>
<dbReference type="Proteomes" id="UP000520814">
    <property type="component" value="Unassembled WGS sequence"/>
</dbReference>
<dbReference type="Gene3D" id="1.10.10.10">
    <property type="entry name" value="Winged helix-like DNA-binding domain superfamily/Winged helix DNA-binding domain"/>
    <property type="match status" value="1"/>
</dbReference>